<evidence type="ECO:0000313" key="3">
    <source>
        <dbReference type="EMBL" id="KAA2371947.1"/>
    </source>
</evidence>
<dbReference type="Proteomes" id="UP000323567">
    <property type="component" value="Unassembled WGS sequence"/>
</dbReference>
<dbReference type="Pfam" id="PF13561">
    <property type="entry name" value="adh_short_C2"/>
    <property type="match status" value="1"/>
</dbReference>
<accession>A0A5B3GET8</accession>
<dbReference type="AlphaFoldDB" id="A0A5B3GET8"/>
<dbReference type="PRINTS" id="PR00081">
    <property type="entry name" value="GDHRDH"/>
</dbReference>
<name>A0A5B3GET8_9BACT</name>
<evidence type="ECO:0000313" key="4">
    <source>
        <dbReference type="Proteomes" id="UP000323567"/>
    </source>
</evidence>
<protein>
    <submittedName>
        <fullName evidence="3">SDR family oxidoreductase</fullName>
    </submittedName>
</protein>
<organism evidence="3 4">
    <name type="scientific">Alistipes shahii</name>
    <dbReference type="NCBI Taxonomy" id="328814"/>
    <lineage>
        <taxon>Bacteria</taxon>
        <taxon>Pseudomonadati</taxon>
        <taxon>Bacteroidota</taxon>
        <taxon>Bacteroidia</taxon>
        <taxon>Bacteroidales</taxon>
        <taxon>Rikenellaceae</taxon>
        <taxon>Alistipes</taxon>
    </lineage>
</organism>
<dbReference type="GO" id="GO:0016491">
    <property type="term" value="F:oxidoreductase activity"/>
    <property type="evidence" value="ECO:0007669"/>
    <property type="project" value="UniProtKB-KW"/>
</dbReference>
<dbReference type="PANTHER" id="PTHR43639">
    <property type="entry name" value="OXIDOREDUCTASE, SHORT-CHAIN DEHYDROGENASE/REDUCTASE FAMILY (AFU_ORTHOLOGUE AFUA_5G02870)"/>
    <property type="match status" value="1"/>
</dbReference>
<gene>
    <name evidence="3" type="ORF">F2Y13_00305</name>
</gene>
<dbReference type="PRINTS" id="PR00080">
    <property type="entry name" value="SDRFAMILY"/>
</dbReference>
<evidence type="ECO:0000256" key="2">
    <source>
        <dbReference type="ARBA" id="ARBA00023002"/>
    </source>
</evidence>
<reference evidence="3 4" key="1">
    <citation type="journal article" date="2019" name="Nat. Med.">
        <title>A library of human gut bacterial isolates paired with longitudinal multiomics data enables mechanistic microbiome research.</title>
        <authorList>
            <person name="Poyet M."/>
            <person name="Groussin M."/>
            <person name="Gibbons S.M."/>
            <person name="Avila-Pacheco J."/>
            <person name="Jiang X."/>
            <person name="Kearney S.M."/>
            <person name="Perrotta A.R."/>
            <person name="Berdy B."/>
            <person name="Zhao S."/>
            <person name="Lieberman T.D."/>
            <person name="Swanson P.K."/>
            <person name="Smith M."/>
            <person name="Roesemann S."/>
            <person name="Alexander J.E."/>
            <person name="Rich S.A."/>
            <person name="Livny J."/>
            <person name="Vlamakis H."/>
            <person name="Clish C."/>
            <person name="Bullock K."/>
            <person name="Deik A."/>
            <person name="Scott J."/>
            <person name="Pierce K.A."/>
            <person name="Xavier R.J."/>
            <person name="Alm E.J."/>
        </authorList>
    </citation>
    <scope>NUCLEOTIDE SEQUENCE [LARGE SCALE GENOMIC DNA]</scope>
    <source>
        <strain evidence="3 4">BIOML-A2</strain>
    </source>
</reference>
<dbReference type="InterPro" id="IPR036291">
    <property type="entry name" value="NAD(P)-bd_dom_sf"/>
</dbReference>
<dbReference type="InterPro" id="IPR002347">
    <property type="entry name" value="SDR_fam"/>
</dbReference>
<keyword evidence="2" id="KW-0560">Oxidoreductase</keyword>
<sequence length="243" mass="26740">MKRRVFVTGGAHGIGKGIVEAFARQGEEVVFCDLDPVLGAQTVAETGARFCQLDVTDAVSLERCMRELFETWGDIDILVNNVGISPFKPLTELSIEEFDRVIATNLRPVFITSRQLALHRQQNGNHSYGRIINLCSTRYLQSEAGTEAYSASKGGIYSLTHSLAVSLAPLHITVNAIAPGWIHVREEEQLRPEDHAFHPSGRVGTPEDIARACLFLCDEANDFLNGQTLTIDGGATIRMIYPE</sequence>
<dbReference type="Gene3D" id="3.40.50.720">
    <property type="entry name" value="NAD(P)-binding Rossmann-like Domain"/>
    <property type="match status" value="1"/>
</dbReference>
<dbReference type="EMBL" id="VVXK01000001">
    <property type="protein sequence ID" value="KAA2371947.1"/>
    <property type="molecule type" value="Genomic_DNA"/>
</dbReference>
<dbReference type="PANTHER" id="PTHR43639:SF1">
    <property type="entry name" value="SHORT-CHAIN DEHYDROGENASE_REDUCTASE FAMILY PROTEIN"/>
    <property type="match status" value="1"/>
</dbReference>
<dbReference type="SUPFAM" id="SSF51735">
    <property type="entry name" value="NAD(P)-binding Rossmann-fold domains"/>
    <property type="match status" value="1"/>
</dbReference>
<proteinExistence type="inferred from homology"/>
<comment type="similarity">
    <text evidence="1">Belongs to the short-chain dehydrogenases/reductases (SDR) family.</text>
</comment>
<comment type="caution">
    <text evidence="3">The sequence shown here is derived from an EMBL/GenBank/DDBJ whole genome shotgun (WGS) entry which is preliminary data.</text>
</comment>
<dbReference type="InterPro" id="IPR020904">
    <property type="entry name" value="Sc_DH/Rdtase_CS"/>
</dbReference>
<evidence type="ECO:0000256" key="1">
    <source>
        <dbReference type="ARBA" id="ARBA00006484"/>
    </source>
</evidence>
<dbReference type="RefSeq" id="WP_149886804.1">
    <property type="nucleotide sequence ID" value="NZ_JADMQM010000025.1"/>
</dbReference>
<dbReference type="PROSITE" id="PS00061">
    <property type="entry name" value="ADH_SHORT"/>
    <property type="match status" value="1"/>
</dbReference>
<dbReference type="FunFam" id="3.40.50.720:FF:000084">
    <property type="entry name" value="Short-chain dehydrogenase reductase"/>
    <property type="match status" value="1"/>
</dbReference>